<evidence type="ECO:0008006" key="4">
    <source>
        <dbReference type="Google" id="ProtNLM"/>
    </source>
</evidence>
<protein>
    <recommendedName>
        <fullName evidence="4">BUD13 homolog</fullName>
    </recommendedName>
</protein>
<dbReference type="AlphaFoldDB" id="A0A6V7PY97"/>
<feature type="region of interest" description="Disordered" evidence="2">
    <location>
        <begin position="19"/>
        <end position="82"/>
    </location>
</feature>
<dbReference type="InterPro" id="IPR018609">
    <property type="entry name" value="Bud13"/>
</dbReference>
<feature type="compositionally biased region" description="Polar residues" evidence="2">
    <location>
        <begin position="307"/>
        <end position="316"/>
    </location>
</feature>
<dbReference type="GO" id="GO:0003723">
    <property type="term" value="F:RNA binding"/>
    <property type="evidence" value="ECO:0007669"/>
    <property type="project" value="TreeGrafter"/>
</dbReference>
<feature type="compositionally biased region" description="Acidic residues" evidence="2">
    <location>
        <begin position="63"/>
        <end position="81"/>
    </location>
</feature>
<organism evidence="3">
    <name type="scientific">Ananas comosus var. bracteatus</name>
    <name type="common">red pineapple</name>
    <dbReference type="NCBI Taxonomy" id="296719"/>
    <lineage>
        <taxon>Eukaryota</taxon>
        <taxon>Viridiplantae</taxon>
        <taxon>Streptophyta</taxon>
        <taxon>Embryophyta</taxon>
        <taxon>Tracheophyta</taxon>
        <taxon>Spermatophyta</taxon>
        <taxon>Magnoliopsida</taxon>
        <taxon>Liliopsida</taxon>
        <taxon>Poales</taxon>
        <taxon>Bromeliaceae</taxon>
        <taxon>Bromelioideae</taxon>
        <taxon>Ananas</taxon>
    </lineage>
</organism>
<name>A0A6V7PY97_ANACO</name>
<feature type="compositionally biased region" description="Basic and acidic residues" evidence="2">
    <location>
        <begin position="19"/>
        <end position="29"/>
    </location>
</feature>
<sequence length="568" mass="64652">MAPASTSTAALSLKEYLKRYQSDADDPNKAKAKKKKRKSKPHSTGGVLVVDEDPVWQKPVRIEEDEADSPGEEQPQIDEDVEVKRMKRLEAIRARKPYHAIAEDGSGWVSVSDPSKLSDVAKGGGVGDLSPPRQPRARFDTPSPERSPDRPDLSPLRRQQKSDENVEYTPPPTRKLSEDLVPPRKGWGRIDSPPRRHVRHDSKEPPDISPPRSHRGDAKVEDMSPPRRKLPENLSPPRKGRRQVADGEELSPPRRRVRHDSEELLDRSLSRRSHKGDGKVEDMSPLGGRYLRIYLLREMLGGRRSQKGQAVDQSPSRKARGSPAADLLALRRNRKDSSPDLSPPRRRKEVALGKEAPRAGLFSKQEFKEEIDKKREEQKSRFASIDPSKSGRGAEPVFRDKSGKIISKEELLKSKEDDKPKEVKLEWGKGLAQKREAEARALELEIEKDKPFARSRDDPDLDKMLKERIRWGDPMAHLVKRKNPEPILEDLGVDVKMKESGFIIPQTIPSHSWLKRGIDFPPNRYGIRPGRHWDGVDRSNGFEKELFKRQNEKQATEQEAYLWSVSDM</sequence>
<dbReference type="InterPro" id="IPR051112">
    <property type="entry name" value="CWC26_splicing_factor"/>
</dbReference>
<comment type="similarity">
    <text evidence="1">Belongs to the CWC26 family.</text>
</comment>
<evidence type="ECO:0000256" key="2">
    <source>
        <dbReference type="SAM" id="MobiDB-lite"/>
    </source>
</evidence>
<accession>A0A6V7PY97</accession>
<feature type="compositionally biased region" description="Basic and acidic residues" evidence="2">
    <location>
        <begin position="259"/>
        <end position="282"/>
    </location>
</feature>
<dbReference type="PANTHER" id="PTHR31809:SF0">
    <property type="entry name" value="BUD13 HOMOLOG"/>
    <property type="match status" value="1"/>
</dbReference>
<feature type="compositionally biased region" description="Basic residues" evidence="2">
    <location>
        <begin position="30"/>
        <end position="41"/>
    </location>
</feature>
<dbReference type="GO" id="GO:0005684">
    <property type="term" value="C:U2-type spliceosomal complex"/>
    <property type="evidence" value="ECO:0007669"/>
    <property type="project" value="TreeGrafter"/>
</dbReference>
<evidence type="ECO:0000256" key="1">
    <source>
        <dbReference type="ARBA" id="ARBA00011069"/>
    </source>
</evidence>
<proteinExistence type="inferred from homology"/>
<gene>
    <name evidence="3" type="ORF">CB5_LOCUS18889</name>
</gene>
<dbReference type="PANTHER" id="PTHR31809">
    <property type="entry name" value="BUD13 HOMOLOG"/>
    <property type="match status" value="1"/>
</dbReference>
<feature type="region of interest" description="Disordered" evidence="2">
    <location>
        <begin position="95"/>
        <end position="287"/>
    </location>
</feature>
<dbReference type="GO" id="GO:0070274">
    <property type="term" value="C:RES complex"/>
    <property type="evidence" value="ECO:0007669"/>
    <property type="project" value="TreeGrafter"/>
</dbReference>
<dbReference type="GO" id="GO:0000398">
    <property type="term" value="P:mRNA splicing, via spliceosome"/>
    <property type="evidence" value="ECO:0007669"/>
    <property type="project" value="TreeGrafter"/>
</dbReference>
<dbReference type="EMBL" id="LR862153">
    <property type="protein sequence ID" value="CAD1835678.1"/>
    <property type="molecule type" value="Genomic_DNA"/>
</dbReference>
<feature type="compositionally biased region" description="Basic and acidic residues" evidence="2">
    <location>
        <begin position="214"/>
        <end position="231"/>
    </location>
</feature>
<dbReference type="Pfam" id="PF09736">
    <property type="entry name" value="Bud13"/>
    <property type="match status" value="1"/>
</dbReference>
<evidence type="ECO:0000313" key="3">
    <source>
        <dbReference type="EMBL" id="CAD1835678.1"/>
    </source>
</evidence>
<reference evidence="3" key="1">
    <citation type="submission" date="2020-07" db="EMBL/GenBank/DDBJ databases">
        <authorList>
            <person name="Lin J."/>
        </authorList>
    </citation>
    <scope>NUCLEOTIDE SEQUENCE</scope>
</reference>
<feature type="compositionally biased region" description="Basic and acidic residues" evidence="2">
    <location>
        <begin position="365"/>
        <end position="380"/>
    </location>
</feature>
<feature type="region of interest" description="Disordered" evidence="2">
    <location>
        <begin position="302"/>
        <end position="402"/>
    </location>
</feature>